<dbReference type="STRING" id="1742972.COMA1_50167"/>
<dbReference type="PANTHER" id="PTHR46889">
    <property type="entry name" value="TRANSPOSASE INSF FOR INSERTION SEQUENCE IS3B-RELATED"/>
    <property type="match status" value="1"/>
</dbReference>
<keyword evidence="3" id="KW-1185">Reference proteome</keyword>
<dbReference type="PROSITE" id="PS50994">
    <property type="entry name" value="INTEGRASE"/>
    <property type="match status" value="1"/>
</dbReference>
<dbReference type="Pfam" id="PF13333">
    <property type="entry name" value="rve_2"/>
    <property type="match status" value="1"/>
</dbReference>
<dbReference type="InterPro" id="IPR050900">
    <property type="entry name" value="Transposase_IS3/IS150/IS904"/>
</dbReference>
<dbReference type="PANTHER" id="PTHR46889:SF4">
    <property type="entry name" value="TRANSPOSASE INSO FOR INSERTION SEQUENCE ELEMENT IS911B-RELATED"/>
    <property type="match status" value="1"/>
</dbReference>
<evidence type="ECO:0000313" key="2">
    <source>
        <dbReference type="EMBL" id="CUS38555.1"/>
    </source>
</evidence>
<dbReference type="InterPro" id="IPR001584">
    <property type="entry name" value="Integrase_cat-core"/>
</dbReference>
<dbReference type="InterPro" id="IPR036397">
    <property type="entry name" value="RNaseH_sf"/>
</dbReference>
<sequence>MKCGVVHDHEVMGVQTRAQLRLQPGVEDPGIARPVEQQGLCQAPLHASGQEGRAGSAMPGDQAVHPLAFGGIPIPPRRRRHKPAFIDVHGVFAAAYEPLAKPEKLLAPQGVAFGIAQSFFYGSPPTCAARSRYSTYIPTAEGWLYLAGIKDVFTCEVVGHAMGARMTTTLVSQALGAAVWAKRPRPGLIHHSDRGSQYCAQAYQDQLRQFGLTASMSRKGNCYDNAPMESFWGTLKNELVHHRRYDTREQARREITEYIEIFYNRQRRHSRLGNCSPAAFAQQWVRQQSAA</sequence>
<dbReference type="SUPFAM" id="SSF53098">
    <property type="entry name" value="Ribonuclease H-like"/>
    <property type="match status" value="1"/>
</dbReference>
<name>A0A0S4LRF7_9BACT</name>
<dbReference type="EMBL" id="CZQA01000011">
    <property type="protein sequence ID" value="CUS38555.1"/>
    <property type="molecule type" value="Genomic_DNA"/>
</dbReference>
<proteinExistence type="predicted"/>
<dbReference type="GO" id="GO:0003676">
    <property type="term" value="F:nucleic acid binding"/>
    <property type="evidence" value="ECO:0007669"/>
    <property type="project" value="InterPro"/>
</dbReference>
<gene>
    <name evidence="2" type="ORF">COMA1_50167</name>
</gene>
<dbReference type="AlphaFoldDB" id="A0A0S4LRF7"/>
<evidence type="ECO:0000259" key="1">
    <source>
        <dbReference type="PROSITE" id="PS50994"/>
    </source>
</evidence>
<organism evidence="2 3">
    <name type="scientific">Candidatus Nitrospira nitrosa</name>
    <dbReference type="NCBI Taxonomy" id="1742972"/>
    <lineage>
        <taxon>Bacteria</taxon>
        <taxon>Pseudomonadati</taxon>
        <taxon>Nitrospirota</taxon>
        <taxon>Nitrospiria</taxon>
        <taxon>Nitrospirales</taxon>
        <taxon>Nitrospiraceae</taxon>
        <taxon>Nitrospira</taxon>
    </lineage>
</organism>
<reference evidence="2 3" key="1">
    <citation type="submission" date="2015-10" db="EMBL/GenBank/DDBJ databases">
        <authorList>
            <person name="Gilbert D.G."/>
        </authorList>
    </citation>
    <scope>NUCLEOTIDE SEQUENCE [LARGE SCALE GENOMIC DNA]</scope>
    <source>
        <strain evidence="2">COMA1</strain>
    </source>
</reference>
<feature type="domain" description="Integrase catalytic" evidence="1">
    <location>
        <begin position="121"/>
        <end position="285"/>
    </location>
</feature>
<protein>
    <recommendedName>
        <fullName evidence="1">Integrase catalytic domain-containing protein</fullName>
    </recommendedName>
</protein>
<dbReference type="Proteomes" id="UP000199032">
    <property type="component" value="Unassembled WGS sequence"/>
</dbReference>
<evidence type="ECO:0000313" key="3">
    <source>
        <dbReference type="Proteomes" id="UP000199032"/>
    </source>
</evidence>
<dbReference type="InterPro" id="IPR048020">
    <property type="entry name" value="Transpos_IS3"/>
</dbReference>
<dbReference type="Gene3D" id="3.30.420.10">
    <property type="entry name" value="Ribonuclease H-like superfamily/Ribonuclease H"/>
    <property type="match status" value="1"/>
</dbReference>
<accession>A0A0S4LRF7</accession>
<dbReference type="InterPro" id="IPR012337">
    <property type="entry name" value="RNaseH-like_sf"/>
</dbReference>
<dbReference type="NCBIfam" id="NF033516">
    <property type="entry name" value="transpos_IS3"/>
    <property type="match status" value="1"/>
</dbReference>
<dbReference type="Pfam" id="PF00665">
    <property type="entry name" value="rve"/>
    <property type="match status" value="1"/>
</dbReference>
<dbReference type="GO" id="GO:0015074">
    <property type="term" value="P:DNA integration"/>
    <property type="evidence" value="ECO:0007669"/>
    <property type="project" value="InterPro"/>
</dbReference>